<dbReference type="InterPro" id="IPR024548">
    <property type="entry name" value="Cu2_monoox_C"/>
</dbReference>
<evidence type="ECO:0000256" key="1">
    <source>
        <dbReference type="ARBA" id="ARBA00023157"/>
    </source>
</evidence>
<keyword evidence="3" id="KW-0503">Monooxygenase</keyword>
<dbReference type="OrthoDB" id="9807190at2"/>
<dbReference type="STRING" id="1003.SAMN04488541_103241"/>
<dbReference type="InterPro" id="IPR014784">
    <property type="entry name" value="Cu2_ascorb_mOase-like_C"/>
</dbReference>
<dbReference type="Gene3D" id="2.60.120.230">
    <property type="match status" value="1"/>
</dbReference>
<protein>
    <submittedName>
        <fullName evidence="3">Copper type II ascorbate-dependent monooxygenase, C-terminal domain</fullName>
    </submittedName>
</protein>
<dbReference type="AlphaFoldDB" id="A0A1I2IH40"/>
<dbReference type="EMBL" id="FONY01000032">
    <property type="protein sequence ID" value="SFF41649.1"/>
    <property type="molecule type" value="Genomic_DNA"/>
</dbReference>
<proteinExistence type="predicted"/>
<keyword evidence="4" id="KW-1185">Reference proteome</keyword>
<name>A0A1I2IH40_9BACT</name>
<sequence>MKIKLLHITLLIVSAAMLLGVHACKLNLREQKMDSFQIIQSQIFDKGCATSGCHASKNDGSFRQHGLVLEKSVAFTNLVNALPTNTDAKADGLLRVKPFKSDQSFLFHKLQQNPSEHHSKKNYGSPMPLGSRPLTNGQIEFIRRWIEAGAPEKGSVVDEKVLEDSSVTYAKFEALAPPPVGQGLQMSLPLFEVAPNFERELFMYRKVGNSLPLLVNKVEIKMRTGSHHFILYGFNENTPASLIPQFDVIRDLRYPNGNLNINTVVSMGYHIFWAGAQTPYHNYTFPEGTALEIPANFAFDMNSHYVNKTSAPIPGEVSINLYTVPASTVKHKVKVINWGNNSINLPPNQRTTITRTFRVNKRTRIVALTSHMHKLGEKFVIKIAGGARNGEIVYTSTDWEHPDIINYPTPIVLNVGEGLTSEITYNNTTSRIVSFGLTSEDEMGIIFGYYYED</sequence>
<dbReference type="Proteomes" id="UP000199513">
    <property type="component" value="Unassembled WGS sequence"/>
</dbReference>
<evidence type="ECO:0000259" key="2">
    <source>
        <dbReference type="Pfam" id="PF03712"/>
    </source>
</evidence>
<organism evidence="3 4">
    <name type="scientific">Thermoflexibacter ruber</name>
    <dbReference type="NCBI Taxonomy" id="1003"/>
    <lineage>
        <taxon>Bacteria</taxon>
        <taxon>Pseudomonadati</taxon>
        <taxon>Bacteroidota</taxon>
        <taxon>Cytophagia</taxon>
        <taxon>Cytophagales</taxon>
        <taxon>Thermoflexibacteraceae</taxon>
        <taxon>Thermoflexibacter</taxon>
    </lineage>
</organism>
<keyword evidence="3" id="KW-0560">Oxidoreductase</keyword>
<dbReference type="GO" id="GO:0016715">
    <property type="term" value="F:oxidoreductase activity, acting on paired donors, with incorporation or reduction of molecular oxygen, reduced ascorbate as one donor, and incorporation of one atom of oxygen"/>
    <property type="evidence" value="ECO:0007669"/>
    <property type="project" value="InterPro"/>
</dbReference>
<gene>
    <name evidence="3" type="ORF">SAMN04488541_103241</name>
</gene>
<reference evidence="3 4" key="1">
    <citation type="submission" date="2016-10" db="EMBL/GenBank/DDBJ databases">
        <authorList>
            <person name="de Groot N.N."/>
        </authorList>
    </citation>
    <scope>NUCLEOTIDE SEQUENCE [LARGE SCALE GENOMIC DNA]</scope>
    <source>
        <strain>GEY</strain>
        <strain evidence="4">DSM 9560</strain>
    </source>
</reference>
<keyword evidence="1" id="KW-1015">Disulfide bond</keyword>
<dbReference type="InterPro" id="IPR008977">
    <property type="entry name" value="PHM/PNGase_F_dom_sf"/>
</dbReference>
<accession>A0A1I2IH40</accession>
<dbReference type="RefSeq" id="WP_091548558.1">
    <property type="nucleotide sequence ID" value="NZ_FONY01000032.1"/>
</dbReference>
<evidence type="ECO:0000313" key="4">
    <source>
        <dbReference type="Proteomes" id="UP000199513"/>
    </source>
</evidence>
<dbReference type="SUPFAM" id="SSF49742">
    <property type="entry name" value="PHM/PNGase F"/>
    <property type="match status" value="1"/>
</dbReference>
<feature type="domain" description="Copper type II ascorbate-dependent monooxygenase C-terminal" evidence="2">
    <location>
        <begin position="346"/>
        <end position="452"/>
    </location>
</feature>
<dbReference type="Pfam" id="PF03712">
    <property type="entry name" value="Cu2_monoox_C"/>
    <property type="match status" value="1"/>
</dbReference>
<evidence type="ECO:0000313" key="3">
    <source>
        <dbReference type="EMBL" id="SFF41649.1"/>
    </source>
</evidence>